<dbReference type="VEuPathDB" id="VectorBase:RPRC008916"/>
<feature type="region of interest" description="Disordered" evidence="2">
    <location>
        <begin position="130"/>
        <end position="154"/>
    </location>
</feature>
<dbReference type="AlphaFoldDB" id="T1HXZ6"/>
<sequence>MVNVQDCLYCSKSIADNEKSSDNVYTCDGCNGFVHSSCAGLSTSEAKCMALKRRTLKFLCNDCNIGLKDLPSLKNLIMELKRDIANLKQQSNTCNCQYANDIFMQDKLVREFEDRDERKSNLIIFNLPEEDREDNEEKKSNDKNQVEMLVRSAG</sequence>
<dbReference type="Gene3D" id="3.30.40.10">
    <property type="entry name" value="Zinc/RING finger domain, C3HC4 (zinc finger)"/>
    <property type="match status" value="1"/>
</dbReference>
<dbReference type="InterPro" id="IPR011011">
    <property type="entry name" value="Znf_FYVE_PHD"/>
</dbReference>
<organism evidence="3 4">
    <name type="scientific">Rhodnius prolixus</name>
    <name type="common">Triatomid bug</name>
    <dbReference type="NCBI Taxonomy" id="13249"/>
    <lineage>
        <taxon>Eukaryota</taxon>
        <taxon>Metazoa</taxon>
        <taxon>Ecdysozoa</taxon>
        <taxon>Arthropoda</taxon>
        <taxon>Hexapoda</taxon>
        <taxon>Insecta</taxon>
        <taxon>Pterygota</taxon>
        <taxon>Neoptera</taxon>
        <taxon>Paraneoptera</taxon>
        <taxon>Hemiptera</taxon>
        <taxon>Heteroptera</taxon>
        <taxon>Panheteroptera</taxon>
        <taxon>Cimicomorpha</taxon>
        <taxon>Reduviidae</taxon>
        <taxon>Triatominae</taxon>
        <taxon>Rhodnius</taxon>
    </lineage>
</organism>
<evidence type="ECO:0000256" key="1">
    <source>
        <dbReference type="SAM" id="Coils"/>
    </source>
</evidence>
<reference evidence="3" key="1">
    <citation type="submission" date="2015-05" db="UniProtKB">
        <authorList>
            <consortium name="EnsemblMetazoa"/>
        </authorList>
    </citation>
    <scope>IDENTIFICATION</scope>
</reference>
<dbReference type="EMBL" id="ACPB03047567">
    <property type="status" value="NOT_ANNOTATED_CDS"/>
    <property type="molecule type" value="Genomic_DNA"/>
</dbReference>
<keyword evidence="4" id="KW-1185">Reference proteome</keyword>
<dbReference type="InParanoid" id="T1HXZ6"/>
<dbReference type="InterPro" id="IPR013083">
    <property type="entry name" value="Znf_RING/FYVE/PHD"/>
</dbReference>
<dbReference type="STRING" id="13249.T1HXZ6"/>
<evidence type="ECO:0008006" key="5">
    <source>
        <dbReference type="Google" id="ProtNLM"/>
    </source>
</evidence>
<feature type="coiled-coil region" evidence="1">
    <location>
        <begin position="70"/>
        <end position="97"/>
    </location>
</feature>
<dbReference type="Proteomes" id="UP000015103">
    <property type="component" value="Unassembled WGS sequence"/>
</dbReference>
<feature type="compositionally biased region" description="Basic and acidic residues" evidence="2">
    <location>
        <begin position="135"/>
        <end position="145"/>
    </location>
</feature>
<dbReference type="HOGENOM" id="CLU_1708782_0_0_1"/>
<dbReference type="OMA" id="ANDIFMQ"/>
<keyword evidence="1" id="KW-0175">Coiled coil</keyword>
<evidence type="ECO:0000313" key="4">
    <source>
        <dbReference type="Proteomes" id="UP000015103"/>
    </source>
</evidence>
<name>T1HXZ6_RHOPR</name>
<protein>
    <recommendedName>
        <fullName evidence="5">PHD-type domain-containing protein</fullName>
    </recommendedName>
</protein>
<evidence type="ECO:0000313" key="3">
    <source>
        <dbReference type="EnsemblMetazoa" id="RPRC008916-PA"/>
    </source>
</evidence>
<dbReference type="EnsemblMetazoa" id="RPRC008916-RA">
    <property type="protein sequence ID" value="RPRC008916-PA"/>
    <property type="gene ID" value="RPRC008916"/>
</dbReference>
<dbReference type="SUPFAM" id="SSF57903">
    <property type="entry name" value="FYVE/PHD zinc finger"/>
    <property type="match status" value="1"/>
</dbReference>
<accession>T1HXZ6</accession>
<proteinExistence type="predicted"/>
<dbReference type="eggNOG" id="ENOG502T908">
    <property type="taxonomic scope" value="Eukaryota"/>
</dbReference>
<evidence type="ECO:0000256" key="2">
    <source>
        <dbReference type="SAM" id="MobiDB-lite"/>
    </source>
</evidence>